<comment type="caution">
    <text evidence="2">The sequence shown here is derived from an EMBL/GenBank/DDBJ whole genome shotgun (WGS) entry which is preliminary data.</text>
</comment>
<protein>
    <submittedName>
        <fullName evidence="2">Uncharacterized protein</fullName>
    </submittedName>
</protein>
<keyword evidence="3" id="KW-1185">Reference proteome</keyword>
<sequence>MARVKKAANKNRRDCSSSSSQSPKRSPSPPSAPASPKSSGTKSTSSTSFKSLSDHDNDVEIQSNSPKIVETPPTNQTLVNTVQGTVETEHANQSQAKFVETSQIFVGTIPINIEPIHVACETVSVNIEPIQCS</sequence>
<feature type="compositionally biased region" description="Basic residues" evidence="1">
    <location>
        <begin position="1"/>
        <end position="10"/>
    </location>
</feature>
<feature type="compositionally biased region" description="Low complexity" evidence="1">
    <location>
        <begin position="16"/>
        <end position="25"/>
    </location>
</feature>
<accession>A0A392MQ67</accession>
<organism evidence="2 3">
    <name type="scientific">Trifolium medium</name>
    <dbReference type="NCBI Taxonomy" id="97028"/>
    <lineage>
        <taxon>Eukaryota</taxon>
        <taxon>Viridiplantae</taxon>
        <taxon>Streptophyta</taxon>
        <taxon>Embryophyta</taxon>
        <taxon>Tracheophyta</taxon>
        <taxon>Spermatophyta</taxon>
        <taxon>Magnoliopsida</taxon>
        <taxon>eudicotyledons</taxon>
        <taxon>Gunneridae</taxon>
        <taxon>Pentapetalae</taxon>
        <taxon>rosids</taxon>
        <taxon>fabids</taxon>
        <taxon>Fabales</taxon>
        <taxon>Fabaceae</taxon>
        <taxon>Papilionoideae</taxon>
        <taxon>50 kb inversion clade</taxon>
        <taxon>NPAAA clade</taxon>
        <taxon>Hologalegina</taxon>
        <taxon>IRL clade</taxon>
        <taxon>Trifolieae</taxon>
        <taxon>Trifolium</taxon>
    </lineage>
</organism>
<dbReference type="AlphaFoldDB" id="A0A392MQ67"/>
<reference evidence="2 3" key="1">
    <citation type="journal article" date="2018" name="Front. Plant Sci.">
        <title>Red Clover (Trifolium pratense) and Zigzag Clover (T. medium) - A Picture of Genomic Similarities and Differences.</title>
        <authorList>
            <person name="Dluhosova J."/>
            <person name="Istvanek J."/>
            <person name="Nedelnik J."/>
            <person name="Repkova J."/>
        </authorList>
    </citation>
    <scope>NUCLEOTIDE SEQUENCE [LARGE SCALE GENOMIC DNA]</scope>
    <source>
        <strain evidence="3">cv. 10/8</strain>
        <tissue evidence="2">Leaf</tissue>
    </source>
</reference>
<dbReference type="EMBL" id="LXQA010016532">
    <property type="protein sequence ID" value="MCH89617.1"/>
    <property type="molecule type" value="Genomic_DNA"/>
</dbReference>
<evidence type="ECO:0000313" key="3">
    <source>
        <dbReference type="Proteomes" id="UP000265520"/>
    </source>
</evidence>
<dbReference type="Proteomes" id="UP000265520">
    <property type="component" value="Unassembled WGS sequence"/>
</dbReference>
<feature type="compositionally biased region" description="Low complexity" evidence="1">
    <location>
        <begin position="34"/>
        <end position="51"/>
    </location>
</feature>
<evidence type="ECO:0000313" key="2">
    <source>
        <dbReference type="EMBL" id="MCH89617.1"/>
    </source>
</evidence>
<feature type="region of interest" description="Disordered" evidence="1">
    <location>
        <begin position="1"/>
        <end position="74"/>
    </location>
</feature>
<proteinExistence type="predicted"/>
<gene>
    <name evidence="2" type="ORF">A2U01_0010517</name>
</gene>
<name>A0A392MQ67_9FABA</name>
<evidence type="ECO:0000256" key="1">
    <source>
        <dbReference type="SAM" id="MobiDB-lite"/>
    </source>
</evidence>
<feature type="compositionally biased region" description="Polar residues" evidence="1">
    <location>
        <begin position="60"/>
        <end position="74"/>
    </location>
</feature>